<accession>A0A1J5SMC0</accession>
<reference evidence="2" key="1">
    <citation type="submission" date="2016-10" db="EMBL/GenBank/DDBJ databases">
        <title>Sequence of Gallionella enrichment culture.</title>
        <authorList>
            <person name="Poehlein A."/>
            <person name="Muehling M."/>
            <person name="Daniel R."/>
        </authorList>
    </citation>
    <scope>NUCLEOTIDE SEQUENCE</scope>
</reference>
<dbReference type="Pfam" id="PF02592">
    <property type="entry name" value="Vut_1"/>
    <property type="match status" value="1"/>
</dbReference>
<gene>
    <name evidence="2" type="primary">yhhQ_2</name>
    <name evidence="2" type="ORF">GALL_127260</name>
</gene>
<dbReference type="PANTHER" id="PTHR34300:SF2">
    <property type="entry name" value="QUEUOSINE PRECURSOR TRANSPORTER-RELATED"/>
    <property type="match status" value="1"/>
</dbReference>
<comment type="caution">
    <text evidence="2">The sequence shown here is derived from an EMBL/GenBank/DDBJ whole genome shotgun (WGS) entry which is preliminary data.</text>
</comment>
<feature type="transmembrane region" description="Helical" evidence="1">
    <location>
        <begin position="84"/>
        <end position="105"/>
    </location>
</feature>
<organism evidence="2">
    <name type="scientific">mine drainage metagenome</name>
    <dbReference type="NCBI Taxonomy" id="410659"/>
    <lineage>
        <taxon>unclassified sequences</taxon>
        <taxon>metagenomes</taxon>
        <taxon>ecological metagenomes</taxon>
    </lineage>
</organism>
<evidence type="ECO:0000313" key="2">
    <source>
        <dbReference type="EMBL" id="OIR05168.1"/>
    </source>
</evidence>
<keyword evidence="1" id="KW-1133">Transmembrane helix</keyword>
<feature type="transmembrane region" description="Helical" evidence="1">
    <location>
        <begin position="125"/>
        <end position="147"/>
    </location>
</feature>
<keyword evidence="1" id="KW-0472">Membrane</keyword>
<dbReference type="NCBIfam" id="TIGR00697">
    <property type="entry name" value="queuosine precursor transporter"/>
    <property type="match status" value="1"/>
</dbReference>
<sequence>MTPPSNQPAGGGGRRQYRYYDLVMAAFVTVLICSNLIGPAKAAQVTLPLIGPVTFGAGVLFFPISYIFGDILTEVYGYAYSRRVIWAGFAGLAFASVMATVIVALPPAPTWKNQAVYEAAFGSTWRIAAASLTAFFCGEFVNSFVLAKMKIITEGRYLWTRTIGSTIFGEGVDSSIFYPLAFYHSGLIPDALLPKLMLTQFIAKVGVEVVFTPVTYAIVARLKRVENEDWYDRDTDFNPFSLETRR</sequence>
<evidence type="ECO:0000256" key="1">
    <source>
        <dbReference type="SAM" id="Phobius"/>
    </source>
</evidence>
<feature type="transmembrane region" description="Helical" evidence="1">
    <location>
        <begin position="49"/>
        <end position="72"/>
    </location>
</feature>
<dbReference type="EMBL" id="MLJW01000052">
    <property type="protein sequence ID" value="OIR05168.1"/>
    <property type="molecule type" value="Genomic_DNA"/>
</dbReference>
<feature type="transmembrane region" description="Helical" evidence="1">
    <location>
        <begin position="19"/>
        <end position="37"/>
    </location>
</feature>
<keyword evidence="1" id="KW-0812">Transmembrane</keyword>
<protein>
    <submittedName>
        <fullName evidence="2">Inner membrane protein YhhQ</fullName>
    </submittedName>
</protein>
<dbReference type="InterPro" id="IPR003744">
    <property type="entry name" value="YhhQ"/>
</dbReference>
<dbReference type="HAMAP" id="MF_02088">
    <property type="entry name" value="Q_prec_transport"/>
    <property type="match status" value="1"/>
</dbReference>
<dbReference type="PANTHER" id="PTHR34300">
    <property type="entry name" value="QUEUOSINE PRECURSOR TRANSPORTER-RELATED"/>
    <property type="match status" value="1"/>
</dbReference>
<name>A0A1J5SMC0_9ZZZZ</name>
<dbReference type="AlphaFoldDB" id="A0A1J5SMC0"/>
<proteinExistence type="inferred from homology"/>